<keyword evidence="2" id="KW-1185">Reference proteome</keyword>
<dbReference type="GO" id="GO:0000271">
    <property type="term" value="P:polysaccharide biosynthetic process"/>
    <property type="evidence" value="ECO:0007669"/>
    <property type="project" value="InterPro"/>
</dbReference>
<dbReference type="InterPro" id="IPR007833">
    <property type="entry name" value="Capsule_polysaccharide_synth"/>
</dbReference>
<proteinExistence type="predicted"/>
<evidence type="ECO:0000313" key="2">
    <source>
        <dbReference type="Proteomes" id="UP000198648"/>
    </source>
</evidence>
<reference evidence="1 2" key="1">
    <citation type="submission" date="2016-10" db="EMBL/GenBank/DDBJ databases">
        <authorList>
            <person name="de Groot N.N."/>
        </authorList>
    </citation>
    <scope>NUCLEOTIDE SEQUENCE [LARGE SCALE GENOMIC DNA]</scope>
    <source>
        <strain evidence="1 2">DSM 27078</strain>
    </source>
</reference>
<dbReference type="InterPro" id="IPR043148">
    <property type="entry name" value="TagF_C"/>
</dbReference>
<dbReference type="GO" id="GO:0015774">
    <property type="term" value="P:polysaccharide transport"/>
    <property type="evidence" value="ECO:0007669"/>
    <property type="project" value="InterPro"/>
</dbReference>
<accession>A0A1H8YXF2</accession>
<dbReference type="RefSeq" id="WP_091464311.1">
    <property type="nucleotide sequence ID" value="NZ_FOEI01000001.1"/>
</dbReference>
<dbReference type="Pfam" id="PF05159">
    <property type="entry name" value="Capsule_synth"/>
    <property type="match status" value="1"/>
</dbReference>
<protein>
    <submittedName>
        <fullName evidence="1">Capsule polysaccharide biosynthesis protein</fullName>
    </submittedName>
</protein>
<dbReference type="OrthoDB" id="274536at2"/>
<dbReference type="AlphaFoldDB" id="A0A1H8YXF2"/>
<sequence>MNTIENIHNQTIIVQTSYHPTPHLETEMEVIERLLEQNNTIYWLICKKDFKVCFNNPTHEKWTCNVCVSRVKAGIKEVYKNIKNPDKLKVIEYADYLDYNEYTNNALLKFEFNSLSDLKKYKFNGYDVGMATASSLVSFTRNHLPKLEEHSKFIENGIKTGAYLFEAFSNIASLVKPNLVILFNGRFIENRPLLRVCQQNKINYVTHERGGKLDTFLFRVNSIPHSIETVSQEMEMLWETATDDKEDIGKRFYTNRIQRVEDAWYSFTKEQQEGRLPESFNHIEGKKVVTIFNSSLDEYEGLEGFGPYFYENDNLGIKQIAESLSQHENIKLYLRIHPNLKGLDNAQNDFIKNELEPLEQLEIIGAQDSVDTYALINKSDIIIVFGSTVGAEAAFAGKNVILLGKAAYEKLNCFYIPKSHEETIEAITSNDFKFPNIDASETLKYGYWNENFGNKYQNYQPINIAKGTYKGKKIKANPVIRELRRLFNR</sequence>
<name>A0A1H8YXF2_9FLAO</name>
<dbReference type="STRING" id="1299341.SAMN05444005_101339"/>
<dbReference type="Proteomes" id="UP000198648">
    <property type="component" value="Unassembled WGS sequence"/>
</dbReference>
<organism evidence="1 2">
    <name type="scientific">Flavobacterium urocaniciphilum</name>
    <dbReference type="NCBI Taxonomy" id="1299341"/>
    <lineage>
        <taxon>Bacteria</taxon>
        <taxon>Pseudomonadati</taxon>
        <taxon>Bacteroidota</taxon>
        <taxon>Flavobacteriia</taxon>
        <taxon>Flavobacteriales</taxon>
        <taxon>Flavobacteriaceae</taxon>
        <taxon>Flavobacterium</taxon>
    </lineage>
</organism>
<evidence type="ECO:0000313" key="1">
    <source>
        <dbReference type="EMBL" id="SEP56864.1"/>
    </source>
</evidence>
<gene>
    <name evidence="1" type="ORF">SAMN05444005_101339</name>
</gene>
<dbReference type="Gene3D" id="3.40.50.12580">
    <property type="match status" value="1"/>
</dbReference>
<dbReference type="EMBL" id="FOEI01000001">
    <property type="protein sequence ID" value="SEP56864.1"/>
    <property type="molecule type" value="Genomic_DNA"/>
</dbReference>
<dbReference type="SUPFAM" id="SSF53756">
    <property type="entry name" value="UDP-Glycosyltransferase/glycogen phosphorylase"/>
    <property type="match status" value="1"/>
</dbReference>